<dbReference type="Proteomes" id="UP000800038">
    <property type="component" value="Unassembled WGS sequence"/>
</dbReference>
<feature type="compositionally biased region" description="Basic residues" evidence="1">
    <location>
        <begin position="20"/>
        <end position="37"/>
    </location>
</feature>
<proteinExistence type="predicted"/>
<reference evidence="2" key="1">
    <citation type="journal article" date="2020" name="Stud. Mycol.">
        <title>101 Dothideomycetes genomes: a test case for predicting lifestyles and emergence of pathogens.</title>
        <authorList>
            <person name="Haridas S."/>
            <person name="Albert R."/>
            <person name="Binder M."/>
            <person name="Bloem J."/>
            <person name="Labutti K."/>
            <person name="Salamov A."/>
            <person name="Andreopoulos B."/>
            <person name="Baker S."/>
            <person name="Barry K."/>
            <person name="Bills G."/>
            <person name="Bluhm B."/>
            <person name="Cannon C."/>
            <person name="Castanera R."/>
            <person name="Culley D."/>
            <person name="Daum C."/>
            <person name="Ezra D."/>
            <person name="Gonzalez J."/>
            <person name="Henrissat B."/>
            <person name="Kuo A."/>
            <person name="Liang C."/>
            <person name="Lipzen A."/>
            <person name="Lutzoni F."/>
            <person name="Magnuson J."/>
            <person name="Mondo S."/>
            <person name="Nolan M."/>
            <person name="Ohm R."/>
            <person name="Pangilinan J."/>
            <person name="Park H.-J."/>
            <person name="Ramirez L."/>
            <person name="Alfaro M."/>
            <person name="Sun H."/>
            <person name="Tritt A."/>
            <person name="Yoshinaga Y."/>
            <person name="Zwiers L.-H."/>
            <person name="Turgeon B."/>
            <person name="Goodwin S."/>
            <person name="Spatafora J."/>
            <person name="Crous P."/>
            <person name="Grigoriev I."/>
        </authorList>
    </citation>
    <scope>NUCLEOTIDE SEQUENCE</scope>
    <source>
        <strain evidence="2">CBS 161.51</strain>
    </source>
</reference>
<accession>A0A6A5SFU0</accession>
<dbReference type="EMBL" id="ML976109">
    <property type="protein sequence ID" value="KAF1938279.1"/>
    <property type="molecule type" value="Genomic_DNA"/>
</dbReference>
<evidence type="ECO:0000313" key="3">
    <source>
        <dbReference type="Proteomes" id="UP000800038"/>
    </source>
</evidence>
<feature type="compositionally biased region" description="Basic and acidic residues" evidence="1">
    <location>
        <begin position="1"/>
        <end position="10"/>
    </location>
</feature>
<organism evidence="2 3">
    <name type="scientific">Clathrospora elynae</name>
    <dbReference type="NCBI Taxonomy" id="706981"/>
    <lineage>
        <taxon>Eukaryota</taxon>
        <taxon>Fungi</taxon>
        <taxon>Dikarya</taxon>
        <taxon>Ascomycota</taxon>
        <taxon>Pezizomycotina</taxon>
        <taxon>Dothideomycetes</taxon>
        <taxon>Pleosporomycetidae</taxon>
        <taxon>Pleosporales</taxon>
        <taxon>Diademaceae</taxon>
        <taxon>Clathrospora</taxon>
    </lineage>
</organism>
<dbReference type="AlphaFoldDB" id="A0A6A5SFU0"/>
<name>A0A6A5SFU0_9PLEO</name>
<dbReference type="OrthoDB" id="3794770at2759"/>
<evidence type="ECO:0000313" key="2">
    <source>
        <dbReference type="EMBL" id="KAF1938279.1"/>
    </source>
</evidence>
<feature type="region of interest" description="Disordered" evidence="1">
    <location>
        <begin position="1"/>
        <end position="68"/>
    </location>
</feature>
<sequence length="68" mass="7719">MKQVQKEAQDTAKALQLSQKGKRKASSKPSTQKRRKVAREVVEMEEPAPARTSRQGRQITLPKKFAEI</sequence>
<keyword evidence="3" id="KW-1185">Reference proteome</keyword>
<protein>
    <submittedName>
        <fullName evidence="2">Uncharacterized protein</fullName>
    </submittedName>
</protein>
<evidence type="ECO:0000256" key="1">
    <source>
        <dbReference type="SAM" id="MobiDB-lite"/>
    </source>
</evidence>
<gene>
    <name evidence="2" type="ORF">EJ02DRAFT_28234</name>
</gene>